<feature type="region of interest" description="Disordered" evidence="1">
    <location>
        <begin position="145"/>
        <end position="230"/>
    </location>
</feature>
<feature type="compositionally biased region" description="Basic and acidic residues" evidence="1">
    <location>
        <begin position="933"/>
        <end position="947"/>
    </location>
</feature>
<dbReference type="OrthoDB" id="6433204at2759"/>
<gene>
    <name evidence="2" type="primary">AVEN_208076_1</name>
    <name evidence="2" type="ORF">NPIL_18531</name>
</gene>
<feature type="compositionally biased region" description="Polar residues" evidence="1">
    <location>
        <begin position="24"/>
        <end position="34"/>
    </location>
</feature>
<evidence type="ECO:0000256" key="1">
    <source>
        <dbReference type="SAM" id="MobiDB-lite"/>
    </source>
</evidence>
<feature type="region of interest" description="Disordered" evidence="1">
    <location>
        <begin position="928"/>
        <end position="947"/>
    </location>
</feature>
<feature type="compositionally biased region" description="Basic and acidic residues" evidence="1">
    <location>
        <begin position="188"/>
        <end position="213"/>
    </location>
</feature>
<protein>
    <submittedName>
        <fullName evidence="2">Uncharacterized protein</fullName>
    </submittedName>
</protein>
<feature type="compositionally biased region" description="Basic and acidic residues" evidence="1">
    <location>
        <begin position="37"/>
        <end position="59"/>
    </location>
</feature>
<sequence>MQNWDSWETLSSSSELRISENMPDLNQNASSLISTPEYKEKDASNTGDHCSRENSDRKGCNQQLYSPYLKETPRNSTPMHSSNIFSLDSSLKQANLTFIDKVHSVVINNQNLSKQKCEKSTNDILDNGQIINKSLSKINQLQNLETEKDYPHSRNIKHKYENKSNTSAHLNENEKISSTGTKQPFLSDLKKDSSNKRQHTSTKEHYKSPDRSESISFSSSLRERYSTPQSSEETISFSSCFRERYSTPHSSEESVSFSSCFRENYSTLHSSDEKQYVNSNYSNVNKSLFSSLESTNENFITLQSDPNYESESNVDDSTTSEELAGILNCKISSIDDKTFNPIEHPELQVPFTKNNCVEIISGNASDKPSSPVPIHFSTNKLDSDSLDSVTGFSKLKEEPNDDKTCTDTSGKSEISVDFSMASSMGKSENQNLNESKSYVMENIESSFESISNCESRNFDNYFNGENGSDASRKFSVNENEKSLTEYNSEMIKNGVPFSIPGSHMHTQFYHNTNCKDSTSNSFSSTSFDLNNSDIPVVQSKLVPNNLNNGAEFLCQNYKKPCIISNEVPLSEEKNLEKISKNSSSEIFPLTSEMLLEKAIETRRTPNNNTVPKGQAILLKSELSIKSGSFGGMNLESIAFGRHIEMNPFFNIKLGGIEKLRMNAESSIKILFPNDSKVCNNFDWFNRKTNSQNFEIKQNRFAFVNETFDSDVKYPMETQLNCNIFDNSNPHKCLEMKRIPWDSKKDLFTSSKSACIPHCSNENCFSLKDPINTVEMTNFPKKILENAVSNSSWASSNHLLNINSENLNSSSKSYEADSSMTCSLDSSVEDSKSTSKVENKFLPVQELFEVDKMIAKAVIQTLTDSGTNRGLQLSQIVKHIKQHKLAKIYSKLNQDIQKFLKLSIEVGIVKKNGLKYLLSGQGAFSHSRQKKNFKKIDSKGSKRKTTSEVKTSRIKILQRNASTPKFSPVLLRSRTGSLASCRTEVIKRSPLVYKKLRSRVVMIQKDA</sequence>
<feature type="region of interest" description="Disordered" evidence="1">
    <location>
        <begin position="18"/>
        <end position="61"/>
    </location>
</feature>
<accession>A0A8X6QPP1</accession>
<comment type="caution">
    <text evidence="2">The sequence shown here is derived from an EMBL/GenBank/DDBJ whole genome shotgun (WGS) entry which is preliminary data.</text>
</comment>
<proteinExistence type="predicted"/>
<dbReference type="Proteomes" id="UP000887013">
    <property type="component" value="Unassembled WGS sequence"/>
</dbReference>
<keyword evidence="3" id="KW-1185">Reference proteome</keyword>
<organism evidence="2 3">
    <name type="scientific">Nephila pilipes</name>
    <name type="common">Giant wood spider</name>
    <name type="synonym">Nephila maculata</name>
    <dbReference type="NCBI Taxonomy" id="299642"/>
    <lineage>
        <taxon>Eukaryota</taxon>
        <taxon>Metazoa</taxon>
        <taxon>Ecdysozoa</taxon>
        <taxon>Arthropoda</taxon>
        <taxon>Chelicerata</taxon>
        <taxon>Arachnida</taxon>
        <taxon>Araneae</taxon>
        <taxon>Araneomorphae</taxon>
        <taxon>Entelegynae</taxon>
        <taxon>Araneoidea</taxon>
        <taxon>Nephilidae</taxon>
        <taxon>Nephila</taxon>
    </lineage>
</organism>
<name>A0A8X6QPP1_NEPPI</name>
<dbReference type="EMBL" id="BMAW01081662">
    <property type="protein sequence ID" value="GFU25589.1"/>
    <property type="molecule type" value="Genomic_DNA"/>
</dbReference>
<feature type="compositionally biased region" description="Polar residues" evidence="1">
    <location>
        <begin position="163"/>
        <end position="184"/>
    </location>
</feature>
<dbReference type="AlphaFoldDB" id="A0A8X6QPP1"/>
<reference evidence="2" key="1">
    <citation type="submission" date="2020-08" db="EMBL/GenBank/DDBJ databases">
        <title>Multicomponent nature underlies the extraordinary mechanical properties of spider dragline silk.</title>
        <authorList>
            <person name="Kono N."/>
            <person name="Nakamura H."/>
            <person name="Mori M."/>
            <person name="Yoshida Y."/>
            <person name="Ohtoshi R."/>
            <person name="Malay A.D."/>
            <person name="Moran D.A.P."/>
            <person name="Tomita M."/>
            <person name="Numata K."/>
            <person name="Arakawa K."/>
        </authorList>
    </citation>
    <scope>NUCLEOTIDE SEQUENCE</scope>
</reference>
<evidence type="ECO:0000313" key="3">
    <source>
        <dbReference type="Proteomes" id="UP000887013"/>
    </source>
</evidence>
<feature type="compositionally biased region" description="Basic and acidic residues" evidence="1">
    <location>
        <begin position="145"/>
        <end position="162"/>
    </location>
</feature>
<evidence type="ECO:0000313" key="2">
    <source>
        <dbReference type="EMBL" id="GFU25589.1"/>
    </source>
</evidence>